<dbReference type="InterPro" id="IPR020476">
    <property type="entry name" value="Nudix_hydrolase"/>
</dbReference>
<evidence type="ECO:0008006" key="12">
    <source>
        <dbReference type="Google" id="ProtNLM"/>
    </source>
</evidence>
<evidence type="ECO:0000256" key="3">
    <source>
        <dbReference type="ARBA" id="ARBA00022801"/>
    </source>
</evidence>
<dbReference type="SMART" id="SM00345">
    <property type="entry name" value="HTH_GNTR"/>
    <property type="match status" value="1"/>
</dbReference>
<evidence type="ECO:0000256" key="6">
    <source>
        <dbReference type="ARBA" id="ARBA00023163"/>
    </source>
</evidence>
<evidence type="ECO:0000313" key="11">
    <source>
        <dbReference type="Proteomes" id="UP001500683"/>
    </source>
</evidence>
<dbReference type="PROSITE" id="PS00893">
    <property type="entry name" value="NUDIX_BOX"/>
    <property type="match status" value="1"/>
</dbReference>
<keyword evidence="11" id="KW-1185">Reference proteome</keyword>
<keyword evidence="4" id="KW-0805">Transcription regulation</keyword>
<accession>A0ABP7V681</accession>
<evidence type="ECO:0000256" key="1">
    <source>
        <dbReference type="ARBA" id="ARBA00001946"/>
    </source>
</evidence>
<dbReference type="Pfam" id="PF00392">
    <property type="entry name" value="GntR"/>
    <property type="match status" value="1"/>
</dbReference>
<dbReference type="CDD" id="cd03424">
    <property type="entry name" value="NUDIX_ADPRase_Nudt5_UGPPase_Nudt14"/>
    <property type="match status" value="1"/>
</dbReference>
<evidence type="ECO:0000256" key="4">
    <source>
        <dbReference type="ARBA" id="ARBA00023015"/>
    </source>
</evidence>
<protein>
    <recommendedName>
        <fullName evidence="12">NUDIX domain-containing protein</fullName>
    </recommendedName>
</protein>
<evidence type="ECO:0000313" key="10">
    <source>
        <dbReference type="EMBL" id="GAA4060019.1"/>
    </source>
</evidence>
<evidence type="ECO:0000256" key="2">
    <source>
        <dbReference type="ARBA" id="ARBA00005582"/>
    </source>
</evidence>
<proteinExistence type="inferred from homology"/>
<dbReference type="EMBL" id="BAAAZG010000002">
    <property type="protein sequence ID" value="GAA4060019.1"/>
    <property type="molecule type" value="Genomic_DNA"/>
</dbReference>
<organism evidence="10 11">
    <name type="scientific">Actinomadura miaoliensis</name>
    <dbReference type="NCBI Taxonomy" id="430685"/>
    <lineage>
        <taxon>Bacteria</taxon>
        <taxon>Bacillati</taxon>
        <taxon>Actinomycetota</taxon>
        <taxon>Actinomycetes</taxon>
        <taxon>Streptosporangiales</taxon>
        <taxon>Thermomonosporaceae</taxon>
        <taxon>Actinomadura</taxon>
    </lineage>
</organism>
<dbReference type="CDD" id="cd07377">
    <property type="entry name" value="WHTH_GntR"/>
    <property type="match status" value="1"/>
</dbReference>
<dbReference type="Gene3D" id="3.90.79.10">
    <property type="entry name" value="Nucleoside Triphosphate Pyrophosphohydrolase"/>
    <property type="match status" value="1"/>
</dbReference>
<dbReference type="Proteomes" id="UP001500683">
    <property type="component" value="Unassembled WGS sequence"/>
</dbReference>
<keyword evidence="6" id="KW-0804">Transcription</keyword>
<name>A0ABP7V681_9ACTN</name>
<keyword evidence="3 7" id="KW-0378">Hydrolase</keyword>
<dbReference type="PANTHER" id="PTHR11839">
    <property type="entry name" value="UDP/ADP-SUGAR PYROPHOSPHATASE"/>
    <property type="match status" value="1"/>
</dbReference>
<evidence type="ECO:0000256" key="7">
    <source>
        <dbReference type="RuleBase" id="RU003476"/>
    </source>
</evidence>
<keyword evidence="5" id="KW-0238">DNA-binding</keyword>
<feature type="domain" description="HTH gntR-type" evidence="8">
    <location>
        <begin position="53"/>
        <end position="121"/>
    </location>
</feature>
<dbReference type="InterPro" id="IPR000524">
    <property type="entry name" value="Tscrpt_reg_HTH_GntR"/>
</dbReference>
<dbReference type="SUPFAM" id="SSF55811">
    <property type="entry name" value="Nudix"/>
    <property type="match status" value="1"/>
</dbReference>
<dbReference type="InterPro" id="IPR020084">
    <property type="entry name" value="NUDIX_hydrolase_CS"/>
</dbReference>
<dbReference type="PROSITE" id="PS50949">
    <property type="entry name" value="HTH_GNTR"/>
    <property type="match status" value="1"/>
</dbReference>
<gene>
    <name evidence="10" type="ORF">GCM10022214_10850</name>
</gene>
<feature type="domain" description="Nudix hydrolase" evidence="9">
    <location>
        <begin position="169"/>
        <end position="298"/>
    </location>
</feature>
<dbReference type="PRINTS" id="PR00035">
    <property type="entry name" value="HTHGNTR"/>
</dbReference>
<comment type="similarity">
    <text evidence="2 7">Belongs to the Nudix hydrolase family.</text>
</comment>
<dbReference type="Pfam" id="PF00293">
    <property type="entry name" value="NUDIX"/>
    <property type="match status" value="1"/>
</dbReference>
<evidence type="ECO:0000259" key="8">
    <source>
        <dbReference type="PROSITE" id="PS50949"/>
    </source>
</evidence>
<dbReference type="InterPro" id="IPR000086">
    <property type="entry name" value="NUDIX_hydrolase_dom"/>
</dbReference>
<dbReference type="RefSeq" id="WP_344941567.1">
    <property type="nucleotide sequence ID" value="NZ_BAAAZG010000002.1"/>
</dbReference>
<dbReference type="Gene3D" id="1.10.10.10">
    <property type="entry name" value="Winged helix-like DNA-binding domain superfamily/Winged helix DNA-binding domain"/>
    <property type="match status" value="1"/>
</dbReference>
<dbReference type="InterPro" id="IPR036390">
    <property type="entry name" value="WH_DNA-bd_sf"/>
</dbReference>
<reference evidence="11" key="1">
    <citation type="journal article" date="2019" name="Int. J. Syst. Evol. Microbiol.">
        <title>The Global Catalogue of Microorganisms (GCM) 10K type strain sequencing project: providing services to taxonomists for standard genome sequencing and annotation.</title>
        <authorList>
            <consortium name="The Broad Institute Genomics Platform"/>
            <consortium name="The Broad Institute Genome Sequencing Center for Infectious Disease"/>
            <person name="Wu L."/>
            <person name="Ma J."/>
        </authorList>
    </citation>
    <scope>NUCLEOTIDE SEQUENCE [LARGE SCALE GENOMIC DNA]</scope>
    <source>
        <strain evidence="11">JCM 16702</strain>
    </source>
</reference>
<evidence type="ECO:0000256" key="5">
    <source>
        <dbReference type="ARBA" id="ARBA00023125"/>
    </source>
</evidence>
<dbReference type="InterPro" id="IPR015797">
    <property type="entry name" value="NUDIX_hydrolase-like_dom_sf"/>
</dbReference>
<dbReference type="SUPFAM" id="SSF46785">
    <property type="entry name" value="Winged helix' DNA-binding domain"/>
    <property type="match status" value="1"/>
</dbReference>
<comment type="cofactor">
    <cofactor evidence="1">
        <name>Mg(2+)</name>
        <dbReference type="ChEBI" id="CHEBI:18420"/>
    </cofactor>
</comment>
<comment type="caution">
    <text evidence="10">The sequence shown here is derived from an EMBL/GenBank/DDBJ whole genome shotgun (WGS) entry which is preliminary data.</text>
</comment>
<dbReference type="PRINTS" id="PR00502">
    <property type="entry name" value="NUDIXFAMILY"/>
</dbReference>
<evidence type="ECO:0000259" key="9">
    <source>
        <dbReference type="PROSITE" id="PS51462"/>
    </source>
</evidence>
<dbReference type="PROSITE" id="PS51462">
    <property type="entry name" value="NUDIX"/>
    <property type="match status" value="1"/>
</dbReference>
<dbReference type="PANTHER" id="PTHR11839:SF18">
    <property type="entry name" value="NUDIX HYDROLASE DOMAIN-CONTAINING PROTEIN"/>
    <property type="match status" value="1"/>
</dbReference>
<sequence>MDADAPRWNATMNATGLQYGRRPAGPRRAAIRFLASPPNIGPRSQTEGCQLMGDVAAGVERAIRGWIASGELPPGARLPAERSMAQELGAGRTTVRQVLAKLVADGTLRVTHGSGYYVTDAYERAAQGRTLEPWKIHGERTVYDNRWVRLGLVDVEPPGMERFEHHVVHLQRVAIAAVIDDQNRVLMLWRYRFVPRRWGWELPGGIVDKGEDPKQTALREVEEETGWRPRSLEHAVTYEPMVGMVDSPHEIFIGRGATRVGDPTDIEESGEVAWIPLTDIQRLLKKDELMGSGTLVALLHVLAFGH</sequence>
<dbReference type="InterPro" id="IPR036388">
    <property type="entry name" value="WH-like_DNA-bd_sf"/>
</dbReference>